<dbReference type="PANTHER" id="PTHR43077">
    <property type="entry name" value="TRANSPORT PERMEASE YVFS-RELATED"/>
    <property type="match status" value="1"/>
</dbReference>
<sequence>MSDTAPPISPPRARARWLTPFIAIAAALAAGALLMAPMIGMEPRDIPVAIVNLDQAVDTPAGAIAAGTAVAEAVQSADAEGLLAWRTLDTQHQLDEAMDATELYAALVIPEQFSAETVAGTPPPLQLIINEGKNPMVAAQLGSSVAALTSGAEFEIETTVVNEIPTALGTVATFLPMVMMILVYIASYAGGIVIRSTFSLGRQGRGRTVATQLVVAAIAAALTGFGAALILAGFVPELSFSVAGAGAFLTIASFALMTVVIGAINWVGMIGMAVPVLTLLLGLGPADLPYEFLPAFWQDWVYPWNPLQFLATGARALLFQGAGWLNAGTLGLAITAAVGTVLVVSSTRTPRGNAAADRPGEVNPQGAPAPTGV</sequence>
<keyword evidence="4 6" id="KW-0472">Membrane</keyword>
<dbReference type="GO" id="GO:0140359">
    <property type="term" value="F:ABC-type transporter activity"/>
    <property type="evidence" value="ECO:0007669"/>
    <property type="project" value="InterPro"/>
</dbReference>
<feature type="domain" description="ABC-2 type transporter transmembrane" evidence="7">
    <location>
        <begin position="23"/>
        <end position="343"/>
    </location>
</feature>
<evidence type="ECO:0000256" key="4">
    <source>
        <dbReference type="ARBA" id="ARBA00023136"/>
    </source>
</evidence>
<feature type="transmembrane region" description="Helical" evidence="6">
    <location>
        <begin position="240"/>
        <end position="259"/>
    </location>
</feature>
<organism evidence="8 9">
    <name type="scientific">Leucobacter luti</name>
    <dbReference type="NCBI Taxonomy" id="340320"/>
    <lineage>
        <taxon>Bacteria</taxon>
        <taxon>Bacillati</taxon>
        <taxon>Actinomycetota</taxon>
        <taxon>Actinomycetes</taxon>
        <taxon>Micrococcales</taxon>
        <taxon>Microbacteriaceae</taxon>
        <taxon>Leucobacter</taxon>
    </lineage>
</organism>
<feature type="transmembrane region" description="Helical" evidence="6">
    <location>
        <begin position="174"/>
        <end position="194"/>
    </location>
</feature>
<dbReference type="AlphaFoldDB" id="A0A4Q7U3V9"/>
<keyword evidence="2 6" id="KW-0812">Transmembrane</keyword>
<evidence type="ECO:0000256" key="3">
    <source>
        <dbReference type="ARBA" id="ARBA00022989"/>
    </source>
</evidence>
<dbReference type="Pfam" id="PF12698">
    <property type="entry name" value="ABC2_membrane_3"/>
    <property type="match status" value="1"/>
</dbReference>
<feature type="transmembrane region" description="Helical" evidence="6">
    <location>
        <begin position="214"/>
        <end position="234"/>
    </location>
</feature>
<comment type="caution">
    <text evidence="8">The sequence shown here is derived from an EMBL/GenBank/DDBJ whole genome shotgun (WGS) entry which is preliminary data.</text>
</comment>
<dbReference type="PANTHER" id="PTHR43077:SF5">
    <property type="entry name" value="PHAGE INFECTION PROTEIN"/>
    <property type="match status" value="1"/>
</dbReference>
<proteinExistence type="predicted"/>
<evidence type="ECO:0000313" key="9">
    <source>
        <dbReference type="Proteomes" id="UP000291832"/>
    </source>
</evidence>
<dbReference type="EMBL" id="SHKI01000002">
    <property type="protein sequence ID" value="RZT68426.1"/>
    <property type="molecule type" value="Genomic_DNA"/>
</dbReference>
<feature type="transmembrane region" description="Helical" evidence="6">
    <location>
        <begin position="324"/>
        <end position="344"/>
    </location>
</feature>
<dbReference type="Proteomes" id="UP000291832">
    <property type="component" value="Unassembled WGS sequence"/>
</dbReference>
<name>A0A4Q7U3V9_9MICO</name>
<keyword evidence="3 6" id="KW-1133">Transmembrane helix</keyword>
<evidence type="ECO:0000256" key="5">
    <source>
        <dbReference type="SAM" id="MobiDB-lite"/>
    </source>
</evidence>
<evidence type="ECO:0000259" key="7">
    <source>
        <dbReference type="Pfam" id="PF12698"/>
    </source>
</evidence>
<comment type="subcellular location">
    <subcellularLocation>
        <location evidence="1">Membrane</location>
        <topology evidence="1">Multi-pass membrane protein</topology>
    </subcellularLocation>
</comment>
<feature type="region of interest" description="Disordered" evidence="5">
    <location>
        <begin position="350"/>
        <end position="373"/>
    </location>
</feature>
<feature type="transmembrane region" description="Helical" evidence="6">
    <location>
        <begin position="266"/>
        <end position="286"/>
    </location>
</feature>
<dbReference type="InterPro" id="IPR051328">
    <property type="entry name" value="T7SS_ABC-Transporter"/>
</dbReference>
<dbReference type="GO" id="GO:0016020">
    <property type="term" value="C:membrane"/>
    <property type="evidence" value="ECO:0007669"/>
    <property type="project" value="UniProtKB-SubCell"/>
</dbReference>
<evidence type="ECO:0000256" key="1">
    <source>
        <dbReference type="ARBA" id="ARBA00004141"/>
    </source>
</evidence>
<reference evidence="8 9" key="1">
    <citation type="journal article" date="2015" name="Stand. Genomic Sci.">
        <title>Genomic Encyclopedia of Bacterial and Archaeal Type Strains, Phase III: the genomes of soil and plant-associated and newly described type strains.</title>
        <authorList>
            <person name="Whitman W.B."/>
            <person name="Woyke T."/>
            <person name="Klenk H.P."/>
            <person name="Zhou Y."/>
            <person name="Lilburn T.G."/>
            <person name="Beck B.J."/>
            <person name="De Vos P."/>
            <person name="Vandamme P."/>
            <person name="Eisen J.A."/>
            <person name="Garrity G."/>
            <person name="Hugenholtz P."/>
            <person name="Kyrpides N.C."/>
        </authorList>
    </citation>
    <scope>NUCLEOTIDE SEQUENCE [LARGE SCALE GENOMIC DNA]</scope>
    <source>
        <strain evidence="8 9">RF6</strain>
    </source>
</reference>
<evidence type="ECO:0000256" key="2">
    <source>
        <dbReference type="ARBA" id="ARBA00022692"/>
    </source>
</evidence>
<protein>
    <submittedName>
        <fullName evidence="8">ABC-2 family transporter</fullName>
    </submittedName>
</protein>
<accession>A0A4Q7U3V9</accession>
<gene>
    <name evidence="8" type="ORF">EV139_0149</name>
</gene>
<feature type="transmembrane region" description="Helical" evidence="6">
    <location>
        <begin position="21"/>
        <end position="39"/>
    </location>
</feature>
<dbReference type="RefSeq" id="WP_130452417.1">
    <property type="nucleotide sequence ID" value="NZ_QYAG01000004.1"/>
</dbReference>
<keyword evidence="9" id="KW-1185">Reference proteome</keyword>
<evidence type="ECO:0000256" key="6">
    <source>
        <dbReference type="SAM" id="Phobius"/>
    </source>
</evidence>
<dbReference type="OrthoDB" id="4571363at2"/>
<dbReference type="Gene3D" id="3.40.1710.10">
    <property type="entry name" value="abc type-2 transporter like domain"/>
    <property type="match status" value="1"/>
</dbReference>
<evidence type="ECO:0000313" key="8">
    <source>
        <dbReference type="EMBL" id="RZT68426.1"/>
    </source>
</evidence>
<dbReference type="InterPro" id="IPR013525">
    <property type="entry name" value="ABC2_TM"/>
</dbReference>